<evidence type="ECO:0000256" key="1">
    <source>
        <dbReference type="SAM" id="MobiDB-lite"/>
    </source>
</evidence>
<feature type="region of interest" description="Disordered" evidence="1">
    <location>
        <begin position="1"/>
        <end position="23"/>
    </location>
</feature>
<feature type="compositionally biased region" description="Low complexity" evidence="1">
    <location>
        <begin position="226"/>
        <end position="248"/>
    </location>
</feature>
<name>A0ABT5JIF1_RHOTP</name>
<keyword evidence="2" id="KW-0472">Membrane</keyword>
<proteinExistence type="predicted"/>
<dbReference type="EMBL" id="JAQQLI010000075">
    <property type="protein sequence ID" value="MDC7789478.1"/>
    <property type="molecule type" value="Genomic_DNA"/>
</dbReference>
<organism evidence="3 4">
    <name type="scientific">Rhodoplanes tepidamans</name>
    <name type="common">Rhodoplanes cryptolactis</name>
    <dbReference type="NCBI Taxonomy" id="200616"/>
    <lineage>
        <taxon>Bacteria</taxon>
        <taxon>Pseudomonadati</taxon>
        <taxon>Pseudomonadota</taxon>
        <taxon>Alphaproteobacteria</taxon>
        <taxon>Hyphomicrobiales</taxon>
        <taxon>Nitrobacteraceae</taxon>
        <taxon>Rhodoplanes</taxon>
    </lineage>
</organism>
<accession>A0ABT5JIF1</accession>
<reference evidence="3" key="2">
    <citation type="submission" date="2023-02" db="EMBL/GenBank/DDBJ databases">
        <authorList>
            <person name="Rayyan A."/>
            <person name="Meyer T."/>
            <person name="Kyndt J.A."/>
        </authorList>
    </citation>
    <scope>NUCLEOTIDE SEQUENCE</scope>
    <source>
        <strain evidence="3">DSM 9987</strain>
    </source>
</reference>
<feature type="region of interest" description="Disordered" evidence="1">
    <location>
        <begin position="64"/>
        <end position="91"/>
    </location>
</feature>
<gene>
    <name evidence="3" type="ORF">PQJ73_27680</name>
</gene>
<sequence length="269" mass="27340">MRHHTIDLVRGGTPRDDTPRGDTARAAVAAGGPAAGALAAAGHGAPGLSAPGLAVPGLAAPGLAAAGPDMPGPVTSGPDTSGPDTPDTGDVTLRRRLERDAQLAVRLVGLAYMLLWLITWWVLGHGAAVLGSGSGCRLQRLSDLVLWRCTDAASVHMVADLVNGVLASTVWAPAVVMAAAVQPEVRLAAAVVIALHLVGLPAALLLAIRFGARLCDRIARRTPAGDAAPAARASRSGPATRRAAAPPVRAKRVPPTPRATFGLRQAVPR</sequence>
<feature type="region of interest" description="Disordered" evidence="1">
    <location>
        <begin position="226"/>
        <end position="269"/>
    </location>
</feature>
<keyword evidence="2" id="KW-1133">Transmembrane helix</keyword>
<evidence type="ECO:0000256" key="2">
    <source>
        <dbReference type="SAM" id="Phobius"/>
    </source>
</evidence>
<feature type="compositionally biased region" description="Low complexity" evidence="1">
    <location>
        <begin position="64"/>
        <end position="90"/>
    </location>
</feature>
<dbReference type="RefSeq" id="WP_272780302.1">
    <property type="nucleotide sequence ID" value="NZ_JAQQLI010000075.1"/>
</dbReference>
<keyword evidence="2" id="KW-0812">Transmembrane</keyword>
<feature type="transmembrane region" description="Helical" evidence="2">
    <location>
        <begin position="103"/>
        <end position="123"/>
    </location>
</feature>
<evidence type="ECO:0000313" key="4">
    <source>
        <dbReference type="Proteomes" id="UP001165652"/>
    </source>
</evidence>
<evidence type="ECO:0000313" key="3">
    <source>
        <dbReference type="EMBL" id="MDC7789478.1"/>
    </source>
</evidence>
<reference evidence="3" key="1">
    <citation type="journal article" date="2023" name="Microbiol Resour">
        <title>Genome Sequences of Rhodoplanes serenus and Two Thermotolerant Strains, Rhodoplanes tepidamans and 'Rhodoplanes cryptolactis,' Further Refine the Genus.</title>
        <authorList>
            <person name="Rayyan A.A."/>
            <person name="Kyndt J.A."/>
        </authorList>
    </citation>
    <scope>NUCLEOTIDE SEQUENCE</scope>
    <source>
        <strain evidence="3">DSM 9987</strain>
    </source>
</reference>
<feature type="transmembrane region" description="Helical" evidence="2">
    <location>
        <begin position="187"/>
        <end position="212"/>
    </location>
</feature>
<dbReference type="Proteomes" id="UP001165652">
    <property type="component" value="Unassembled WGS sequence"/>
</dbReference>
<comment type="caution">
    <text evidence="3">The sequence shown here is derived from an EMBL/GenBank/DDBJ whole genome shotgun (WGS) entry which is preliminary data.</text>
</comment>
<keyword evidence="4" id="KW-1185">Reference proteome</keyword>
<protein>
    <submittedName>
        <fullName evidence="3">Uncharacterized protein</fullName>
    </submittedName>
</protein>